<dbReference type="EMBL" id="JAGSOY010000060">
    <property type="protein sequence ID" value="MBU2713073.1"/>
    <property type="molecule type" value="Genomic_DNA"/>
</dbReference>
<sequence length="81" mass="8991">MPTPEQQTLVAEILTVITGDDFFLKNKHKINDNFMVAAEDAIASYKSCINHSGRFAALMKCIPTGPNVRGWLTKCTTNSFQ</sequence>
<gene>
    <name evidence="1" type="ORF">KCG35_18555</name>
</gene>
<keyword evidence="2" id="KW-1185">Reference proteome</keyword>
<accession>A0ABS5ZH16</accession>
<evidence type="ECO:0000313" key="1">
    <source>
        <dbReference type="EMBL" id="MBU2713073.1"/>
    </source>
</evidence>
<feature type="non-terminal residue" evidence="1">
    <location>
        <position position="81"/>
    </location>
</feature>
<name>A0ABS5ZH16_9GAMM</name>
<organism evidence="1 2">
    <name type="scientific">Zooshikella harenae</name>
    <dbReference type="NCBI Taxonomy" id="2827238"/>
    <lineage>
        <taxon>Bacteria</taxon>
        <taxon>Pseudomonadati</taxon>
        <taxon>Pseudomonadota</taxon>
        <taxon>Gammaproteobacteria</taxon>
        <taxon>Oceanospirillales</taxon>
        <taxon>Zooshikellaceae</taxon>
        <taxon>Zooshikella</taxon>
    </lineage>
</organism>
<proteinExistence type="predicted"/>
<comment type="caution">
    <text evidence="1">The sequence shown here is derived from an EMBL/GenBank/DDBJ whole genome shotgun (WGS) entry which is preliminary data.</text>
</comment>
<reference evidence="1 2" key="1">
    <citation type="submission" date="2021-04" db="EMBL/GenBank/DDBJ databases">
        <authorList>
            <person name="Pira H."/>
            <person name="Risdian C."/>
            <person name="Wink J."/>
        </authorList>
    </citation>
    <scope>NUCLEOTIDE SEQUENCE [LARGE SCALE GENOMIC DNA]</scope>
    <source>
        <strain evidence="1 2">WH53</strain>
    </source>
</reference>
<dbReference type="RefSeq" id="WP_215821308.1">
    <property type="nucleotide sequence ID" value="NZ_JAGSOY010000060.1"/>
</dbReference>
<evidence type="ECO:0000313" key="2">
    <source>
        <dbReference type="Proteomes" id="UP000690515"/>
    </source>
</evidence>
<protein>
    <submittedName>
        <fullName evidence="1">Uncharacterized protein</fullName>
    </submittedName>
</protein>
<dbReference type="Proteomes" id="UP000690515">
    <property type="component" value="Unassembled WGS sequence"/>
</dbReference>